<feature type="compositionally biased region" description="Basic and acidic residues" evidence="5">
    <location>
        <begin position="30"/>
        <end position="40"/>
    </location>
</feature>
<dbReference type="SUPFAM" id="SSF48498">
    <property type="entry name" value="Tetracyclin repressor-like, C-terminal domain"/>
    <property type="match status" value="1"/>
</dbReference>
<comment type="caution">
    <text evidence="7">The sequence shown here is derived from an EMBL/GenBank/DDBJ whole genome shotgun (WGS) entry which is preliminary data.</text>
</comment>
<dbReference type="SUPFAM" id="SSF46689">
    <property type="entry name" value="Homeodomain-like"/>
    <property type="match status" value="1"/>
</dbReference>
<keyword evidence="8" id="KW-1185">Reference proteome</keyword>
<dbReference type="AlphaFoldDB" id="A0A231HD24"/>
<dbReference type="InterPro" id="IPR004111">
    <property type="entry name" value="Repressor_TetR_C"/>
</dbReference>
<dbReference type="GO" id="GO:0045892">
    <property type="term" value="P:negative regulation of DNA-templated transcription"/>
    <property type="evidence" value="ECO:0007669"/>
    <property type="project" value="InterPro"/>
</dbReference>
<feature type="region of interest" description="Disordered" evidence="5">
    <location>
        <begin position="1"/>
        <end position="42"/>
    </location>
</feature>
<dbReference type="PANTHER" id="PTHR30055:SF151">
    <property type="entry name" value="TRANSCRIPTIONAL REGULATORY PROTEIN"/>
    <property type="match status" value="1"/>
</dbReference>
<evidence type="ECO:0000256" key="1">
    <source>
        <dbReference type="ARBA" id="ARBA00023015"/>
    </source>
</evidence>
<keyword evidence="2 4" id="KW-0238">DNA-binding</keyword>
<dbReference type="EMBL" id="NGAF01000002">
    <property type="protein sequence ID" value="OXR46831.1"/>
    <property type="molecule type" value="Genomic_DNA"/>
</dbReference>
<dbReference type="Proteomes" id="UP000215506">
    <property type="component" value="Unassembled WGS sequence"/>
</dbReference>
<keyword evidence="3" id="KW-0804">Transcription</keyword>
<dbReference type="InterPro" id="IPR036271">
    <property type="entry name" value="Tet_transcr_reg_TetR-rel_C_sf"/>
</dbReference>
<proteinExistence type="predicted"/>
<evidence type="ECO:0000256" key="5">
    <source>
        <dbReference type="SAM" id="MobiDB-lite"/>
    </source>
</evidence>
<dbReference type="Pfam" id="PF00440">
    <property type="entry name" value="TetR_N"/>
    <property type="match status" value="1"/>
</dbReference>
<name>A0A231HD24_9NOCA</name>
<dbReference type="PROSITE" id="PS50977">
    <property type="entry name" value="HTH_TETR_2"/>
    <property type="match status" value="1"/>
</dbReference>
<dbReference type="RefSeq" id="WP_094024990.1">
    <property type="nucleotide sequence ID" value="NZ_NGAF01000002.1"/>
</dbReference>
<feature type="domain" description="HTH tetR-type" evidence="6">
    <location>
        <begin position="42"/>
        <end position="102"/>
    </location>
</feature>
<evidence type="ECO:0000256" key="4">
    <source>
        <dbReference type="PROSITE-ProRule" id="PRU00335"/>
    </source>
</evidence>
<dbReference type="Gene3D" id="1.10.10.60">
    <property type="entry name" value="Homeodomain-like"/>
    <property type="match status" value="1"/>
</dbReference>
<dbReference type="InterPro" id="IPR023772">
    <property type="entry name" value="DNA-bd_HTH_TetR-type_CS"/>
</dbReference>
<reference evidence="7 8" key="1">
    <citation type="submission" date="2017-07" db="EMBL/GenBank/DDBJ databases">
        <title>First draft Genome Sequence of Nocardia cerradoensis isolated from human infection.</title>
        <authorList>
            <person name="Carrasco G."/>
        </authorList>
    </citation>
    <scope>NUCLEOTIDE SEQUENCE [LARGE SCALE GENOMIC DNA]</scope>
    <source>
        <strain evidence="7 8">CNM20130759</strain>
    </source>
</reference>
<evidence type="ECO:0000313" key="7">
    <source>
        <dbReference type="EMBL" id="OXR46831.1"/>
    </source>
</evidence>
<dbReference type="PANTHER" id="PTHR30055">
    <property type="entry name" value="HTH-TYPE TRANSCRIPTIONAL REGULATOR RUTR"/>
    <property type="match status" value="1"/>
</dbReference>
<dbReference type="InterPro" id="IPR001647">
    <property type="entry name" value="HTH_TetR"/>
</dbReference>
<feature type="compositionally biased region" description="Low complexity" evidence="5">
    <location>
        <begin position="1"/>
        <end position="18"/>
    </location>
</feature>
<feature type="DNA-binding region" description="H-T-H motif" evidence="4">
    <location>
        <begin position="65"/>
        <end position="84"/>
    </location>
</feature>
<gene>
    <name evidence="7" type="primary">tetR_5</name>
    <name evidence="7" type="ORF">B7C42_01809</name>
</gene>
<evidence type="ECO:0000259" key="6">
    <source>
        <dbReference type="PROSITE" id="PS50977"/>
    </source>
</evidence>
<evidence type="ECO:0000313" key="8">
    <source>
        <dbReference type="Proteomes" id="UP000215506"/>
    </source>
</evidence>
<accession>A0A231HD24</accession>
<dbReference type="InterPro" id="IPR009057">
    <property type="entry name" value="Homeodomain-like_sf"/>
</dbReference>
<sequence length="260" mass="28827">MASRPDTTDSATTDSTPAESGETTQIRSVWTREHRQRREQPALSREQIVAEAIALLDAEGFESLSMRKLGSRLGAGATSLYTHVANKDELLELVVDEAFSELRLPAEPIADWRAAMLDLCHDIRRILLRHPWTSMVMTTAGLVYLGPNMLRLSESLLSISEGAGFDTATADRASNTLLAYVIGATSTEAAMLTSIARSGLDEQVWFDQFMAAAELAARPYPRISQRFAEHRGHDSTRIREDNFDEELGLILDGLHARRRS</sequence>
<dbReference type="InterPro" id="IPR050109">
    <property type="entry name" value="HTH-type_TetR-like_transc_reg"/>
</dbReference>
<dbReference type="GO" id="GO:0000976">
    <property type="term" value="F:transcription cis-regulatory region binding"/>
    <property type="evidence" value="ECO:0007669"/>
    <property type="project" value="TreeGrafter"/>
</dbReference>
<dbReference type="Pfam" id="PF02909">
    <property type="entry name" value="TetR_C_1"/>
    <property type="match status" value="1"/>
</dbReference>
<organism evidence="7 8">
    <name type="scientific">Nocardia cerradoensis</name>
    <dbReference type="NCBI Taxonomy" id="85688"/>
    <lineage>
        <taxon>Bacteria</taxon>
        <taxon>Bacillati</taxon>
        <taxon>Actinomycetota</taxon>
        <taxon>Actinomycetes</taxon>
        <taxon>Mycobacteriales</taxon>
        <taxon>Nocardiaceae</taxon>
        <taxon>Nocardia</taxon>
    </lineage>
</organism>
<dbReference type="GO" id="GO:0003700">
    <property type="term" value="F:DNA-binding transcription factor activity"/>
    <property type="evidence" value="ECO:0007669"/>
    <property type="project" value="TreeGrafter"/>
</dbReference>
<protein>
    <submittedName>
        <fullName evidence="7">Tetracycline repressor protein class A</fullName>
    </submittedName>
</protein>
<dbReference type="PROSITE" id="PS01081">
    <property type="entry name" value="HTH_TETR_1"/>
    <property type="match status" value="1"/>
</dbReference>
<evidence type="ECO:0000256" key="2">
    <source>
        <dbReference type="ARBA" id="ARBA00023125"/>
    </source>
</evidence>
<evidence type="ECO:0000256" key="3">
    <source>
        <dbReference type="ARBA" id="ARBA00023163"/>
    </source>
</evidence>
<keyword evidence="1" id="KW-0805">Transcription regulation</keyword>
<dbReference type="Gene3D" id="1.10.357.10">
    <property type="entry name" value="Tetracycline Repressor, domain 2"/>
    <property type="match status" value="1"/>
</dbReference>